<feature type="transmembrane region" description="Helical" evidence="2">
    <location>
        <begin position="65"/>
        <end position="91"/>
    </location>
</feature>
<feature type="transmembrane region" description="Helical" evidence="2">
    <location>
        <begin position="24"/>
        <end position="45"/>
    </location>
</feature>
<name>A0ABS3X8Z0_9ACTN</name>
<proteinExistence type="predicted"/>
<evidence type="ECO:0000313" key="3">
    <source>
        <dbReference type="EMBL" id="MBO8191833.1"/>
    </source>
</evidence>
<feature type="compositionally biased region" description="Low complexity" evidence="1">
    <location>
        <begin position="8"/>
        <end position="20"/>
    </location>
</feature>
<dbReference type="EMBL" id="JADKMA010000033">
    <property type="protein sequence ID" value="MBO8191833.1"/>
    <property type="molecule type" value="Genomic_DNA"/>
</dbReference>
<reference evidence="3 4" key="1">
    <citation type="submission" date="2020-11" db="EMBL/GenBank/DDBJ databases">
        <title>Streptomyces spirodelae sp. nov., isolated from duckweed.</title>
        <authorList>
            <person name="Saimee Y."/>
            <person name="Duangmal K."/>
        </authorList>
    </citation>
    <scope>NUCLEOTIDE SEQUENCE [LARGE SCALE GENOMIC DNA]</scope>
    <source>
        <strain evidence="3 4">S16-07</strain>
    </source>
</reference>
<comment type="caution">
    <text evidence="3">The sequence shown here is derived from an EMBL/GenBank/DDBJ whole genome shotgun (WGS) entry which is preliminary data.</text>
</comment>
<keyword evidence="2" id="KW-1133">Transmembrane helix</keyword>
<feature type="transmembrane region" description="Helical" evidence="2">
    <location>
        <begin position="173"/>
        <end position="196"/>
    </location>
</feature>
<keyword evidence="2" id="KW-0812">Transmembrane</keyword>
<feature type="region of interest" description="Disordered" evidence="1">
    <location>
        <begin position="1"/>
        <end position="20"/>
    </location>
</feature>
<gene>
    <name evidence="3" type="ORF">ITI46_09100</name>
</gene>
<feature type="transmembrane region" description="Helical" evidence="2">
    <location>
        <begin position="141"/>
        <end position="161"/>
    </location>
</feature>
<keyword evidence="4" id="KW-1185">Reference proteome</keyword>
<evidence type="ECO:0000256" key="1">
    <source>
        <dbReference type="SAM" id="MobiDB-lite"/>
    </source>
</evidence>
<evidence type="ECO:0000256" key="2">
    <source>
        <dbReference type="SAM" id="Phobius"/>
    </source>
</evidence>
<feature type="transmembrane region" description="Helical" evidence="2">
    <location>
        <begin position="98"/>
        <end position="121"/>
    </location>
</feature>
<sequence length="201" mass="20223">MKPSAASAQVPPLRPRAAPVPASGGVRVVAGVAAVSCIGFAVVSLDLLTTGFFASSGYDKLTSEYPIGFAVANVLVLALKLAGAAVAVLSVVPPRHRFLGPAVLGVCLWSAFATLAVYCAGSVAEGVGMLAGGEGIAPREAAYVAFFALYAACYGVLAFSYHRRAGLRPRHAVLGLLGAAMLGCGMAATFMALAALDLVPA</sequence>
<evidence type="ECO:0008006" key="5">
    <source>
        <dbReference type="Google" id="ProtNLM"/>
    </source>
</evidence>
<evidence type="ECO:0000313" key="4">
    <source>
        <dbReference type="Proteomes" id="UP001519064"/>
    </source>
</evidence>
<protein>
    <recommendedName>
        <fullName evidence="5">DUF5658 domain-containing protein</fullName>
    </recommendedName>
</protein>
<keyword evidence="2" id="KW-0472">Membrane</keyword>
<accession>A0ABS3X8Z0</accession>
<organism evidence="3 4">
    <name type="scientific">Streptomyces oryzae</name>
    <dbReference type="NCBI Taxonomy" id="1434886"/>
    <lineage>
        <taxon>Bacteria</taxon>
        <taxon>Bacillati</taxon>
        <taxon>Actinomycetota</taxon>
        <taxon>Actinomycetes</taxon>
        <taxon>Kitasatosporales</taxon>
        <taxon>Streptomycetaceae</taxon>
        <taxon>Streptomyces</taxon>
    </lineage>
</organism>
<dbReference type="Proteomes" id="UP001519064">
    <property type="component" value="Unassembled WGS sequence"/>
</dbReference>
<dbReference type="RefSeq" id="WP_209238930.1">
    <property type="nucleotide sequence ID" value="NZ_JADKMA010000033.1"/>
</dbReference>